<name>A0A847VD11_9BACT</name>
<sequence length="317" mass="35366">MKNKEKYSGQAIAIIMVVLVVASVIGAALYSRVITSKQISIETTDGKKALEQADSILDIFISSDLQAVQNALRGYLEDDDSPALDELDKIRIFLEENGIDTEILTMSTEWCTNTEPPSPQVMISYADIGDFTEIDVGEVKAVNLYKANIPDSCNVHFAFENIEGNQAPFTVKEVYINESNDEVKPYDLDDMKLYCVSNPGSDCSSEVAPSTSIERTILSNSTDNLLEYNDLKNIRKDSYGIYEIRILPLQRKIGVSIQPKGSDECVNLLSDYKIIAEVQCGQTVKRKQVIIPSERNIGYPTLFDYTIYNNEGVLRPN</sequence>
<dbReference type="Proteomes" id="UP000564033">
    <property type="component" value="Unassembled WGS sequence"/>
</dbReference>
<organism evidence="2 3">
    <name type="scientific">Candidatus Dojkabacteria bacterium</name>
    <dbReference type="NCBI Taxonomy" id="2099670"/>
    <lineage>
        <taxon>Bacteria</taxon>
        <taxon>Candidatus Dojkabacteria</taxon>
    </lineage>
</organism>
<dbReference type="EMBL" id="JAAZIL010000028">
    <property type="protein sequence ID" value="NLZ24332.1"/>
    <property type="molecule type" value="Genomic_DNA"/>
</dbReference>
<keyword evidence="1" id="KW-1133">Transmembrane helix</keyword>
<gene>
    <name evidence="2" type="ORF">GX888_01090</name>
</gene>
<comment type="caution">
    <text evidence="2">The sequence shown here is derived from an EMBL/GenBank/DDBJ whole genome shotgun (WGS) entry which is preliminary data.</text>
</comment>
<protein>
    <submittedName>
        <fullName evidence="2">Uncharacterized protein</fullName>
    </submittedName>
</protein>
<keyword evidence="1" id="KW-0812">Transmembrane</keyword>
<keyword evidence="1" id="KW-0472">Membrane</keyword>
<evidence type="ECO:0000313" key="2">
    <source>
        <dbReference type="EMBL" id="NLZ24332.1"/>
    </source>
</evidence>
<proteinExistence type="predicted"/>
<evidence type="ECO:0000256" key="1">
    <source>
        <dbReference type="SAM" id="Phobius"/>
    </source>
</evidence>
<dbReference type="AlphaFoldDB" id="A0A847VD11"/>
<reference evidence="2 3" key="1">
    <citation type="journal article" date="2020" name="Biotechnol. Biofuels">
        <title>New insights from the biogas microbiome by comprehensive genome-resolved metagenomics of nearly 1600 species originating from multiple anaerobic digesters.</title>
        <authorList>
            <person name="Campanaro S."/>
            <person name="Treu L."/>
            <person name="Rodriguez-R L.M."/>
            <person name="Kovalovszki A."/>
            <person name="Ziels R.M."/>
            <person name="Maus I."/>
            <person name="Zhu X."/>
            <person name="Kougias P.G."/>
            <person name="Basile A."/>
            <person name="Luo G."/>
            <person name="Schluter A."/>
            <person name="Konstantinidis K.T."/>
            <person name="Angelidaki I."/>
        </authorList>
    </citation>
    <scope>NUCLEOTIDE SEQUENCE [LARGE SCALE GENOMIC DNA]</scope>
    <source>
        <strain evidence="2">AS19jrsBPTG_9</strain>
    </source>
</reference>
<evidence type="ECO:0000313" key="3">
    <source>
        <dbReference type="Proteomes" id="UP000564033"/>
    </source>
</evidence>
<feature type="transmembrane region" description="Helical" evidence="1">
    <location>
        <begin position="12"/>
        <end position="30"/>
    </location>
</feature>
<accession>A0A847VD11</accession>